<feature type="compositionally biased region" description="Polar residues" evidence="1">
    <location>
        <begin position="1"/>
        <end position="23"/>
    </location>
</feature>
<gene>
    <name evidence="2" type="ORF">PILCRDRAFT_823342</name>
</gene>
<protein>
    <submittedName>
        <fullName evidence="2">Uncharacterized protein</fullName>
    </submittedName>
</protein>
<dbReference type="AlphaFoldDB" id="A0A0C3FI16"/>
<feature type="region of interest" description="Disordered" evidence="1">
    <location>
        <begin position="1"/>
        <end position="44"/>
    </location>
</feature>
<accession>A0A0C3FI16</accession>
<dbReference type="Proteomes" id="UP000054166">
    <property type="component" value="Unassembled WGS sequence"/>
</dbReference>
<evidence type="ECO:0000313" key="3">
    <source>
        <dbReference type="Proteomes" id="UP000054166"/>
    </source>
</evidence>
<dbReference type="HOGENOM" id="CLU_2278509_0_0_1"/>
<dbReference type="InParanoid" id="A0A0C3FI16"/>
<proteinExistence type="predicted"/>
<dbReference type="EMBL" id="KN833009">
    <property type="protein sequence ID" value="KIM79411.1"/>
    <property type="molecule type" value="Genomic_DNA"/>
</dbReference>
<organism evidence="2 3">
    <name type="scientific">Piloderma croceum (strain F 1598)</name>
    <dbReference type="NCBI Taxonomy" id="765440"/>
    <lineage>
        <taxon>Eukaryota</taxon>
        <taxon>Fungi</taxon>
        <taxon>Dikarya</taxon>
        <taxon>Basidiomycota</taxon>
        <taxon>Agaricomycotina</taxon>
        <taxon>Agaricomycetes</taxon>
        <taxon>Agaricomycetidae</taxon>
        <taxon>Atheliales</taxon>
        <taxon>Atheliaceae</taxon>
        <taxon>Piloderma</taxon>
    </lineage>
</organism>
<evidence type="ECO:0000313" key="2">
    <source>
        <dbReference type="EMBL" id="KIM79411.1"/>
    </source>
</evidence>
<name>A0A0C3FI16_PILCF</name>
<reference evidence="2 3" key="1">
    <citation type="submission" date="2014-04" db="EMBL/GenBank/DDBJ databases">
        <authorList>
            <consortium name="DOE Joint Genome Institute"/>
            <person name="Kuo A."/>
            <person name="Tarkka M."/>
            <person name="Buscot F."/>
            <person name="Kohler A."/>
            <person name="Nagy L.G."/>
            <person name="Floudas D."/>
            <person name="Copeland A."/>
            <person name="Barry K.W."/>
            <person name="Cichocki N."/>
            <person name="Veneault-Fourrey C."/>
            <person name="LaButti K."/>
            <person name="Lindquist E.A."/>
            <person name="Lipzen A."/>
            <person name="Lundell T."/>
            <person name="Morin E."/>
            <person name="Murat C."/>
            <person name="Sun H."/>
            <person name="Tunlid A."/>
            <person name="Henrissat B."/>
            <person name="Grigoriev I.V."/>
            <person name="Hibbett D.S."/>
            <person name="Martin F."/>
            <person name="Nordberg H.P."/>
            <person name="Cantor M.N."/>
            <person name="Hua S.X."/>
        </authorList>
    </citation>
    <scope>NUCLEOTIDE SEQUENCE [LARGE SCALE GENOMIC DNA]</scope>
    <source>
        <strain evidence="2 3">F 1598</strain>
    </source>
</reference>
<keyword evidence="3" id="KW-1185">Reference proteome</keyword>
<evidence type="ECO:0000256" key="1">
    <source>
        <dbReference type="SAM" id="MobiDB-lite"/>
    </source>
</evidence>
<reference evidence="3" key="2">
    <citation type="submission" date="2015-01" db="EMBL/GenBank/DDBJ databases">
        <title>Evolutionary Origins and Diversification of the Mycorrhizal Mutualists.</title>
        <authorList>
            <consortium name="DOE Joint Genome Institute"/>
            <consortium name="Mycorrhizal Genomics Consortium"/>
            <person name="Kohler A."/>
            <person name="Kuo A."/>
            <person name="Nagy L.G."/>
            <person name="Floudas D."/>
            <person name="Copeland A."/>
            <person name="Barry K.W."/>
            <person name="Cichocki N."/>
            <person name="Veneault-Fourrey C."/>
            <person name="LaButti K."/>
            <person name="Lindquist E.A."/>
            <person name="Lipzen A."/>
            <person name="Lundell T."/>
            <person name="Morin E."/>
            <person name="Murat C."/>
            <person name="Riley R."/>
            <person name="Ohm R."/>
            <person name="Sun H."/>
            <person name="Tunlid A."/>
            <person name="Henrissat B."/>
            <person name="Grigoriev I.V."/>
            <person name="Hibbett D.S."/>
            <person name="Martin F."/>
        </authorList>
    </citation>
    <scope>NUCLEOTIDE SEQUENCE [LARGE SCALE GENOMIC DNA]</scope>
    <source>
        <strain evidence="3">F 1598</strain>
    </source>
</reference>
<feature type="compositionally biased region" description="Polar residues" evidence="1">
    <location>
        <begin position="32"/>
        <end position="44"/>
    </location>
</feature>
<sequence>MNRTRNNRYDTPSFASQSPTSASAFDPFKDPVSTSPTGTGPQCASYSPKVFYAIKGGKRKIVTNFLDACSELENDYQNDPTVLVTDSVVEALLFIKQGSRFA</sequence>